<name>A0AA49JWH9_9BACT</name>
<evidence type="ECO:0000313" key="2">
    <source>
        <dbReference type="EMBL" id="WKW13329.1"/>
    </source>
</evidence>
<dbReference type="AlphaFoldDB" id="A0AA49JWH9"/>
<proteinExistence type="predicted"/>
<dbReference type="KEGG" id="pspc:Strain318_002647"/>
<feature type="signal peptide" evidence="1">
    <location>
        <begin position="1"/>
        <end position="29"/>
    </location>
</feature>
<reference evidence="2" key="1">
    <citation type="submission" date="2023-07" db="EMBL/GenBank/DDBJ databases">
        <authorList>
            <person name="Haufschild T."/>
            <person name="Kallscheuer N."/>
            <person name="Hammer J."/>
            <person name="Kohn T."/>
            <person name="Kabuu M."/>
            <person name="Jogler M."/>
            <person name="Wohfarth N."/>
            <person name="Heuer A."/>
            <person name="Rohde M."/>
            <person name="van Teeseling M.C.F."/>
            <person name="Jogler C."/>
        </authorList>
    </citation>
    <scope>NUCLEOTIDE SEQUENCE</scope>
    <source>
        <strain evidence="2">Strain 138</strain>
        <strain evidence="3">Strain 318</strain>
    </source>
</reference>
<accession>A0AA49K272</accession>
<protein>
    <submittedName>
        <fullName evidence="2">Uncharacterized protein</fullName>
    </submittedName>
</protein>
<feature type="chain" id="PRO_5041397533" evidence="1">
    <location>
        <begin position="30"/>
        <end position="382"/>
    </location>
</feature>
<accession>A0AA49JWH9</accession>
<dbReference type="RefSeq" id="WP_367886188.1">
    <property type="nucleotide sequence ID" value="NZ_CP130612.1"/>
</dbReference>
<evidence type="ECO:0000313" key="3">
    <source>
        <dbReference type="EMBL" id="WKW16236.1"/>
    </source>
</evidence>
<keyword evidence="4" id="KW-1185">Reference proteome</keyword>
<organism evidence="2">
    <name type="scientific">Pseudogemmatithrix spongiicola</name>
    <dbReference type="NCBI Taxonomy" id="3062599"/>
    <lineage>
        <taxon>Bacteria</taxon>
        <taxon>Pseudomonadati</taxon>
        <taxon>Gemmatimonadota</taxon>
        <taxon>Gemmatimonadia</taxon>
        <taxon>Gemmatimonadales</taxon>
        <taxon>Gemmatimonadaceae</taxon>
        <taxon>Pseudogemmatithrix</taxon>
    </lineage>
</organism>
<evidence type="ECO:0000256" key="1">
    <source>
        <dbReference type="SAM" id="SignalP"/>
    </source>
</evidence>
<dbReference type="Proteomes" id="UP001229955">
    <property type="component" value="Chromosome"/>
</dbReference>
<dbReference type="EMBL" id="CP130612">
    <property type="protein sequence ID" value="WKW13329.1"/>
    <property type="molecule type" value="Genomic_DNA"/>
</dbReference>
<evidence type="ECO:0000313" key="4">
    <source>
        <dbReference type="Proteomes" id="UP001229955"/>
    </source>
</evidence>
<keyword evidence="1" id="KW-0732">Signal</keyword>
<gene>
    <name evidence="2" type="ORF">Strain138_002647</name>
    <name evidence="3" type="ORF">Strain318_002647</name>
</gene>
<dbReference type="EMBL" id="CP130613">
    <property type="protein sequence ID" value="WKW16236.1"/>
    <property type="molecule type" value="Genomic_DNA"/>
</dbReference>
<sequence>MPASFLISVRFRVALVAAVLAALAPASHAQATVQHPTAPNLRARETDVSVSLRDTVARDPRLRLWRDALVGARRADSVGSLDGEVQEAFGTIVDLAVSGSIVAVLDQSQMRVVLLNRDLGVLGDVGRQGSGPSEFRAPINVTIVADTLRVYDAALGLKTFVLSVSPRFGARMISAVQPVVAVQTLCFRNGGMYAIAPSSLQPGRETARDIEPLVSILRPDGSVGGTFGESYASPSPLVRRMMSEGVIGCDARGRALIGLVKLPFVTAYSEDGRSMRRLRVRDFELSRSLERPNARGQMSIGLDPETRSISTLSRIVHLEGDVFAVQVSRFELSPNRRSFPEVEVQTYLLSLSSFEAVSVGNHLPRIGHVDSTGFRGSMQHLP</sequence>